<proteinExistence type="predicted"/>
<evidence type="ECO:0000313" key="1">
    <source>
        <dbReference type="EMBL" id="AKZ66134.1"/>
    </source>
</evidence>
<dbReference type="EMBL" id="CP011787">
    <property type="protein sequence ID" value="AKZ66134.1"/>
    <property type="molecule type" value="Genomic_DNA"/>
</dbReference>
<evidence type="ECO:0000313" key="2">
    <source>
        <dbReference type="Proteomes" id="UP000056466"/>
    </source>
</evidence>
<accession>A0A0K2BLS0</accession>
<dbReference type="Proteomes" id="UP000056466">
    <property type="component" value="Chromosome"/>
</dbReference>
<name>A0A0K2BLS0_9GAMM</name>
<keyword evidence="2" id="KW-1185">Reference proteome</keyword>
<protein>
    <submittedName>
        <fullName evidence="1">Uncharacterized protein</fullName>
    </submittedName>
</protein>
<dbReference type="KEGG" id="bcig:AB162_556"/>
<reference evidence="1 2" key="1">
    <citation type="submission" date="2015-06" db="EMBL/GenBank/DDBJ databases">
        <title>Lineage-specific patterns of genome deterioration in obligate symbionts.</title>
        <authorList>
            <person name="Bennett G.M."/>
            <person name="McCutcheon J.P."/>
            <person name="McDonald B.R."/>
            <person name="Moran N.A."/>
        </authorList>
    </citation>
    <scope>NUCLEOTIDE SEQUENCE [LARGE SCALE GENOMIC DNA]</scope>
    <source>
        <strain evidence="1 2">B-GSS</strain>
    </source>
</reference>
<gene>
    <name evidence="1" type="ORF">AB162_556</name>
</gene>
<dbReference type="AlphaFoldDB" id="A0A0K2BLS0"/>
<sequence>MYKNIIFYDLPGFMLPKHVLTPVLNIVLMISSYPENYNFNLGCNVFTTNY</sequence>
<dbReference type="RefSeq" id="WP_156213994.1">
    <property type="nucleotide sequence ID" value="NZ_CP011787.1"/>
</dbReference>
<organism evidence="1 2">
    <name type="scientific">Candidatus Palibaumannia cicadellinicola</name>
    <dbReference type="NCBI Taxonomy" id="186490"/>
    <lineage>
        <taxon>Bacteria</taxon>
        <taxon>Pseudomonadati</taxon>
        <taxon>Pseudomonadota</taxon>
        <taxon>Gammaproteobacteria</taxon>
        <taxon>Candidatus Palibaumannia</taxon>
    </lineage>
</organism>